<comment type="caution">
    <text evidence="2">The sequence shown here is derived from an EMBL/GenBank/DDBJ whole genome shotgun (WGS) entry which is preliminary data.</text>
</comment>
<dbReference type="AlphaFoldDB" id="A0A2A6ZEE9"/>
<feature type="transmembrane region" description="Helical" evidence="1">
    <location>
        <begin position="301"/>
        <end position="323"/>
    </location>
</feature>
<keyword evidence="1" id="KW-0472">Membrane</keyword>
<feature type="transmembrane region" description="Helical" evidence="1">
    <location>
        <begin position="145"/>
        <end position="163"/>
    </location>
</feature>
<keyword evidence="1" id="KW-1133">Transmembrane helix</keyword>
<feature type="transmembrane region" description="Helical" evidence="1">
    <location>
        <begin position="32"/>
        <end position="51"/>
    </location>
</feature>
<keyword evidence="3" id="KW-1185">Reference proteome</keyword>
<feature type="transmembrane region" description="Helical" evidence="1">
    <location>
        <begin position="378"/>
        <end position="410"/>
    </location>
</feature>
<dbReference type="Proteomes" id="UP000220752">
    <property type="component" value="Unassembled WGS sequence"/>
</dbReference>
<gene>
    <name evidence="2" type="ORF">CGS46_02305</name>
</gene>
<protein>
    <recommendedName>
        <fullName evidence="4">O-antigen ligase domain-containing protein</fullName>
    </recommendedName>
</protein>
<feature type="transmembrane region" description="Helical" evidence="1">
    <location>
        <begin position="57"/>
        <end position="74"/>
    </location>
</feature>
<feature type="transmembrane region" description="Helical" evidence="1">
    <location>
        <begin position="257"/>
        <end position="280"/>
    </location>
</feature>
<feature type="transmembrane region" description="Helical" evidence="1">
    <location>
        <begin position="183"/>
        <end position="200"/>
    </location>
</feature>
<proteinExistence type="predicted"/>
<evidence type="ECO:0000313" key="3">
    <source>
        <dbReference type="Proteomes" id="UP000220752"/>
    </source>
</evidence>
<organism evidence="2 3">
    <name type="scientific">Faecalibacterium langellae</name>
    <dbReference type="NCBI Taxonomy" id="3435293"/>
    <lineage>
        <taxon>Bacteria</taxon>
        <taxon>Bacillati</taxon>
        <taxon>Bacillota</taxon>
        <taxon>Clostridia</taxon>
        <taxon>Eubacteriales</taxon>
        <taxon>Oscillospiraceae</taxon>
        <taxon>Faecalibacterium</taxon>
    </lineage>
</organism>
<feature type="transmembrane region" description="Helical" evidence="1">
    <location>
        <begin position="343"/>
        <end position="366"/>
    </location>
</feature>
<feature type="transmembrane region" description="Helical" evidence="1">
    <location>
        <begin position="86"/>
        <end position="104"/>
    </location>
</feature>
<evidence type="ECO:0000256" key="1">
    <source>
        <dbReference type="SAM" id="Phobius"/>
    </source>
</evidence>
<evidence type="ECO:0008006" key="4">
    <source>
        <dbReference type="Google" id="ProtNLM"/>
    </source>
</evidence>
<reference evidence="2 3" key="1">
    <citation type="journal article" date="2017" name="Front. Microbiol.">
        <title>New Insights into the Diversity of the Genus Faecalibacterium.</title>
        <authorList>
            <person name="Benevides L."/>
            <person name="Burman S."/>
            <person name="Martin R."/>
            <person name="Robert V."/>
            <person name="Thomas M."/>
            <person name="Miquel S."/>
            <person name="Chain F."/>
            <person name="Sokol H."/>
            <person name="Bermudez-Humaran L.G."/>
            <person name="Morrison M."/>
            <person name="Langella P."/>
            <person name="Azevedo V.A."/>
            <person name="Chatel J.M."/>
            <person name="Soares S."/>
        </authorList>
    </citation>
    <scope>NUCLEOTIDE SEQUENCE [LARGE SCALE GENOMIC DNA]</scope>
    <source>
        <strain evidence="3">CNCM I-4540</strain>
    </source>
</reference>
<feature type="transmembrane region" description="Helical" evidence="1">
    <location>
        <begin position="212"/>
        <end position="245"/>
    </location>
</feature>
<keyword evidence="1" id="KW-0812">Transmembrane</keyword>
<feature type="transmembrane region" description="Helical" evidence="1">
    <location>
        <begin position="116"/>
        <end position="133"/>
    </location>
</feature>
<sequence>MIIKQLPIVLLKRLLCIAKKSELIKIGRKRMIVSKFTIISICLYAITFLNIRYFSGYYIVRDACIAVVAIYLFLNIKQIYRKCSKGIVATILLFIGLLSVSFYFNYESAKPHRNDLIVFSISLLEIFMCLSFNSDKNRMSELIDVFYKLQLFFVLLNDMLVFATPDLVVKYNECYLLGDKFTVGYQHILLIGLLLTRVAMRGKKINTNVIMKIIGLALLTFSIATVTNSATSLVLIPLFALFVILKAKGHSFIYSKVGYMTILTLSTLFVVFYGVVLNIAPIQLLITKVLGRSPTLTTRTMIYALVPTLLEGKLLWGYGYGTSYDLMFSQYYFPNTQNGILEWIWQGGAFAAIVLIIIIGNLVKYVKENSKQSGKYKYLYAIACVFAVISSIEIIINLQYLTLLIIVYYLSKSSSNGAVEILEEDILIV</sequence>
<evidence type="ECO:0000313" key="2">
    <source>
        <dbReference type="EMBL" id="PDX59757.1"/>
    </source>
</evidence>
<accession>A0A2A6ZEE9</accession>
<dbReference type="EMBL" id="NMTQ01000011">
    <property type="protein sequence ID" value="PDX59757.1"/>
    <property type="molecule type" value="Genomic_DNA"/>
</dbReference>
<name>A0A2A6ZEE9_9FIRM</name>